<evidence type="ECO:0000259" key="15">
    <source>
        <dbReference type="Pfam" id="PF25011"/>
    </source>
</evidence>
<accession>A0A7S3LRA6</accession>
<evidence type="ECO:0000259" key="14">
    <source>
        <dbReference type="Pfam" id="PF02225"/>
    </source>
</evidence>
<dbReference type="InterPro" id="IPR003137">
    <property type="entry name" value="PA_domain"/>
</dbReference>
<dbReference type="PANTHER" id="PTHR22702">
    <property type="entry name" value="PROTEASE-ASSOCIATED DOMAIN-CONTAINING PROTEIN"/>
    <property type="match status" value="1"/>
</dbReference>
<evidence type="ECO:0000256" key="10">
    <source>
        <dbReference type="ARBA" id="ARBA00037847"/>
    </source>
</evidence>
<evidence type="ECO:0000256" key="7">
    <source>
        <dbReference type="ARBA" id="ARBA00022989"/>
    </source>
</evidence>
<protein>
    <recommendedName>
        <fullName evidence="17">PA domain-containing protein</fullName>
    </recommendedName>
</protein>
<proteinExistence type="predicted"/>
<keyword evidence="3 12" id="KW-0812">Transmembrane</keyword>
<evidence type="ECO:0000256" key="1">
    <source>
        <dbReference type="ARBA" id="ARBA00004479"/>
    </source>
</evidence>
<reference evidence="16" key="1">
    <citation type="submission" date="2021-01" db="EMBL/GenBank/DDBJ databases">
        <authorList>
            <person name="Corre E."/>
            <person name="Pelletier E."/>
            <person name="Niang G."/>
            <person name="Scheremetjew M."/>
            <person name="Finn R."/>
            <person name="Kale V."/>
            <person name="Holt S."/>
            <person name="Cochrane G."/>
            <person name="Meng A."/>
            <person name="Brown T."/>
            <person name="Cohen L."/>
        </authorList>
    </citation>
    <scope>NUCLEOTIDE SEQUENCE</scope>
    <source>
        <strain evidence="16">GSBS06</strain>
    </source>
</reference>
<evidence type="ECO:0000256" key="5">
    <source>
        <dbReference type="ARBA" id="ARBA00022737"/>
    </source>
</evidence>
<dbReference type="SUPFAM" id="SSF52025">
    <property type="entry name" value="PA domain"/>
    <property type="match status" value="1"/>
</dbReference>
<organism evidence="16">
    <name type="scientific">Aplanochytrium stocchinoi</name>
    <dbReference type="NCBI Taxonomy" id="215587"/>
    <lineage>
        <taxon>Eukaryota</taxon>
        <taxon>Sar</taxon>
        <taxon>Stramenopiles</taxon>
        <taxon>Bigyra</taxon>
        <taxon>Labyrinthulomycetes</taxon>
        <taxon>Thraustochytrida</taxon>
        <taxon>Thraustochytriidae</taxon>
        <taxon>Aplanochytrium</taxon>
    </lineage>
</organism>
<dbReference type="GO" id="GO:0016020">
    <property type="term" value="C:membrane"/>
    <property type="evidence" value="ECO:0007669"/>
    <property type="project" value="UniProtKB-SubCell"/>
</dbReference>
<gene>
    <name evidence="16" type="ORF">ASTO00021_LOCUS9992</name>
</gene>
<keyword evidence="9" id="KW-0325">Glycoprotein</keyword>
<comment type="subcellular location">
    <subcellularLocation>
        <location evidence="10">Endomembrane system</location>
        <topology evidence="10">Single-pass membrane protein</topology>
    </subcellularLocation>
    <subcellularLocation>
        <location evidence="1">Membrane</location>
        <topology evidence="1">Single-pass type I membrane protein</topology>
    </subcellularLocation>
</comment>
<evidence type="ECO:0000256" key="4">
    <source>
        <dbReference type="ARBA" id="ARBA00022729"/>
    </source>
</evidence>
<dbReference type="AlphaFoldDB" id="A0A7S3LRA6"/>
<dbReference type="EMBL" id="HBIN01013238">
    <property type="protein sequence ID" value="CAE0439824.1"/>
    <property type="molecule type" value="Transcribed_RNA"/>
</dbReference>
<evidence type="ECO:0000256" key="8">
    <source>
        <dbReference type="ARBA" id="ARBA00023136"/>
    </source>
</evidence>
<evidence type="ECO:0000256" key="2">
    <source>
        <dbReference type="ARBA" id="ARBA00022536"/>
    </source>
</evidence>
<dbReference type="Pfam" id="PF25011">
    <property type="entry name" value="VSR_TRX"/>
    <property type="match status" value="1"/>
</dbReference>
<dbReference type="GO" id="GO:0012505">
    <property type="term" value="C:endomembrane system"/>
    <property type="evidence" value="ECO:0007669"/>
    <property type="project" value="UniProtKB-SubCell"/>
</dbReference>
<feature type="domain" description="PA" evidence="14">
    <location>
        <begin position="98"/>
        <end position="143"/>
    </location>
</feature>
<dbReference type="InterPro" id="IPR046450">
    <property type="entry name" value="PA_dom_sf"/>
</dbReference>
<keyword evidence="2" id="KW-0245">EGF-like domain</keyword>
<keyword evidence="6" id="KW-0106">Calcium</keyword>
<dbReference type="InterPro" id="IPR056858">
    <property type="entry name" value="VSR_TRX"/>
</dbReference>
<dbReference type="Gene3D" id="3.50.30.30">
    <property type="match status" value="1"/>
</dbReference>
<evidence type="ECO:0000256" key="3">
    <source>
        <dbReference type="ARBA" id="ARBA00022692"/>
    </source>
</evidence>
<evidence type="ECO:0000256" key="11">
    <source>
        <dbReference type="SAM" id="MobiDB-lite"/>
    </source>
</evidence>
<keyword evidence="4 13" id="KW-0732">Signal</keyword>
<feature type="compositionally biased region" description="Polar residues" evidence="11">
    <location>
        <begin position="568"/>
        <end position="578"/>
    </location>
</feature>
<dbReference type="Pfam" id="PF02225">
    <property type="entry name" value="PA"/>
    <property type="match status" value="1"/>
</dbReference>
<keyword evidence="8 12" id="KW-0472">Membrane</keyword>
<evidence type="ECO:0000256" key="12">
    <source>
        <dbReference type="SAM" id="Phobius"/>
    </source>
</evidence>
<feature type="compositionally biased region" description="Basic and acidic residues" evidence="11">
    <location>
        <begin position="579"/>
        <end position="588"/>
    </location>
</feature>
<feature type="transmembrane region" description="Helical" evidence="12">
    <location>
        <begin position="515"/>
        <end position="538"/>
    </location>
</feature>
<keyword evidence="5" id="KW-0677">Repeat</keyword>
<evidence type="ECO:0000256" key="6">
    <source>
        <dbReference type="ARBA" id="ARBA00022837"/>
    </source>
</evidence>
<dbReference type="PANTHER" id="PTHR22702:SF1">
    <property type="entry name" value="PROTEASE-ASSOCIATED DOMAIN-CONTAINING PROTEIN 1"/>
    <property type="match status" value="1"/>
</dbReference>
<sequence>MSFTNRLFCATVFLVFQYSLAQNNDPKEHHVSTKVNFRTPAGLKAENEDNTYIHTDALFGVPFQKNRMITGLVYYMTPPKDGVIDAGCADNYPVVFDDGEGEKKMTGVGNQVFLVDRGNCTFALKVRIAQANGAEAVIIANNECLNSDYEFLKNRLGESKAKELCCMFSSMPEQCKNNPRFPRYLPFMASNGNQGSDLSITIPAFMMTLTDSLKIKSYLCCDSVQSTLSADDIKYCQKLKDDDLMLVKQSECDKMDHKAVIADLKLDTPHPDGNVEYQLWMKSDTPPDFLESFEWFSQSIHTDTLFTPKYIVVNGQAYNCDKDSCGDFCLYDGKYCSIPEQPFLAGTDVLHENVRQHCIWEQEKDDFHKKGLPMWWEYQKQFRLKRCSFMDNGESFESCSKKITDSFGGLNQANFRACTEKDNEEKILKQLSLDQNDMAIFATSMIVNTRVIHFSLTSPLLAEVICDGFADGTAPKVCSCVSQASTENDLALCKKCLDTNDCDGVPSQPQVMSGYSATSVIGLLLGVSCVFGVGAVAYTRYQKRQMHDDVRNILAEYMPLEEVNGMSFSNSDATSMRTNADREDSNLI</sequence>
<name>A0A7S3LRA6_9STRA</name>
<evidence type="ECO:0000256" key="13">
    <source>
        <dbReference type="SAM" id="SignalP"/>
    </source>
</evidence>
<feature type="signal peptide" evidence="13">
    <location>
        <begin position="1"/>
        <end position="21"/>
    </location>
</feature>
<keyword evidence="7 12" id="KW-1133">Transmembrane helix</keyword>
<feature type="region of interest" description="Disordered" evidence="11">
    <location>
        <begin position="568"/>
        <end position="588"/>
    </location>
</feature>
<feature type="chain" id="PRO_5031153637" description="PA domain-containing protein" evidence="13">
    <location>
        <begin position="22"/>
        <end position="588"/>
    </location>
</feature>
<feature type="domain" description="Vacuolar sorting receptor thioredoxin-like" evidence="15">
    <location>
        <begin position="275"/>
        <end position="459"/>
    </location>
</feature>
<evidence type="ECO:0000256" key="9">
    <source>
        <dbReference type="ARBA" id="ARBA00023180"/>
    </source>
</evidence>
<evidence type="ECO:0008006" key="17">
    <source>
        <dbReference type="Google" id="ProtNLM"/>
    </source>
</evidence>
<evidence type="ECO:0000313" key="16">
    <source>
        <dbReference type="EMBL" id="CAE0439824.1"/>
    </source>
</evidence>